<dbReference type="EMBL" id="FXYX01000035">
    <property type="protein sequence ID" value="SMX99415.1"/>
    <property type="molecule type" value="Genomic_DNA"/>
</dbReference>
<name>A0A2H1KI32_9MICO</name>
<evidence type="ECO:0000313" key="2">
    <source>
        <dbReference type="Proteomes" id="UP000234382"/>
    </source>
</evidence>
<organism evidence="1 2">
    <name type="scientific">Brevibacterium iodinum ATCC 49514</name>
    <dbReference type="NCBI Taxonomy" id="1255616"/>
    <lineage>
        <taxon>Bacteria</taxon>
        <taxon>Bacillati</taxon>
        <taxon>Actinomycetota</taxon>
        <taxon>Actinomycetes</taxon>
        <taxon>Micrococcales</taxon>
        <taxon>Brevibacteriaceae</taxon>
        <taxon>Brevibacterium</taxon>
    </lineage>
</organism>
<dbReference type="Pfam" id="PF19786">
    <property type="entry name" value="DUF6270"/>
    <property type="match status" value="1"/>
</dbReference>
<evidence type="ECO:0000313" key="1">
    <source>
        <dbReference type="EMBL" id="SMX99415.1"/>
    </source>
</evidence>
<accession>A0A2H1KI32</accession>
<protein>
    <submittedName>
        <fullName evidence="1">Uncharacterized protein</fullName>
    </submittedName>
</protein>
<dbReference type="RefSeq" id="WP_101547336.1">
    <property type="nucleotide sequence ID" value="NZ_FXYX01000035.1"/>
</dbReference>
<dbReference type="InterPro" id="IPR046237">
    <property type="entry name" value="DUF6270"/>
</dbReference>
<dbReference type="Proteomes" id="UP000234382">
    <property type="component" value="Unassembled WGS sequence"/>
</dbReference>
<reference evidence="2" key="1">
    <citation type="submission" date="2017-03" db="EMBL/GenBank/DDBJ databases">
        <authorList>
            <person name="Monnet C."/>
        </authorList>
    </citation>
    <scope>NUCLEOTIDE SEQUENCE [LARGE SCALE GENOMIC DNA]</scope>
    <source>
        <strain evidence="2">ATCC 49514</strain>
    </source>
</reference>
<dbReference type="AlphaFoldDB" id="A0A2H1KI32"/>
<sequence>MKVAIFGSCVSRDSVEFMPEAEVVTYVARHSVTSLESPHGAEGIDLSELTSAFQERMVTNDLHGSGLERIVHTASDLDVVLLDLVDERRGFWEFPDGTTMTNSIEVESCGAARDARRAGARLIEFGDEEHFDRWKSGFIQLVDGLKGAGLWEKTILLDIEWAGAVDGAQHPQSDSLAKLGRSWRRLQRGSREANRRLTRGEGIAEALSSLRNVRPTEAEEYADRAVAANADFVRYRRFAQSMVKSTVTRASSQVRINRDHKWGPQPFHYRDEDYRSIVQSVRDLVERRGTSSTHDE</sequence>
<proteinExistence type="predicted"/>
<keyword evidence="2" id="KW-1185">Reference proteome</keyword>
<gene>
    <name evidence="1" type="ORF">BI49514_03072</name>
</gene>